<feature type="compositionally biased region" description="Polar residues" evidence="1">
    <location>
        <begin position="34"/>
        <end position="50"/>
    </location>
</feature>
<keyword evidence="3" id="KW-1185">Reference proteome</keyword>
<dbReference type="EMBL" id="JAVRRA010000320">
    <property type="protein sequence ID" value="KAK5288816.1"/>
    <property type="molecule type" value="Genomic_DNA"/>
</dbReference>
<feature type="region of interest" description="Disordered" evidence="1">
    <location>
        <begin position="1"/>
        <end position="75"/>
    </location>
</feature>
<organism evidence="2 3">
    <name type="scientific">Cryomyces antarcticus</name>
    <dbReference type="NCBI Taxonomy" id="329879"/>
    <lineage>
        <taxon>Eukaryota</taxon>
        <taxon>Fungi</taxon>
        <taxon>Dikarya</taxon>
        <taxon>Ascomycota</taxon>
        <taxon>Pezizomycotina</taxon>
        <taxon>Dothideomycetes</taxon>
        <taxon>Dothideomycetes incertae sedis</taxon>
        <taxon>Cryomyces</taxon>
    </lineage>
</organism>
<evidence type="ECO:0000256" key="1">
    <source>
        <dbReference type="SAM" id="MobiDB-lite"/>
    </source>
</evidence>
<evidence type="ECO:0000313" key="3">
    <source>
        <dbReference type="Proteomes" id="UP001357485"/>
    </source>
</evidence>
<proteinExistence type="predicted"/>
<gene>
    <name evidence="2" type="ORF">LTR16_003240</name>
</gene>
<accession>A0ABR0M6Z6</accession>
<reference evidence="2 3" key="1">
    <citation type="submission" date="2023-08" db="EMBL/GenBank/DDBJ databases">
        <title>Black Yeasts Isolated from many extreme environments.</title>
        <authorList>
            <person name="Coleine C."/>
            <person name="Stajich J.E."/>
            <person name="Selbmann L."/>
        </authorList>
    </citation>
    <scope>NUCLEOTIDE SEQUENCE [LARGE SCALE GENOMIC DNA]</scope>
    <source>
        <strain evidence="2 3">CCFEE 536</strain>
    </source>
</reference>
<feature type="compositionally biased region" description="Polar residues" evidence="1">
    <location>
        <begin position="1"/>
        <end position="15"/>
    </location>
</feature>
<comment type="caution">
    <text evidence="2">The sequence shown here is derived from an EMBL/GenBank/DDBJ whole genome shotgun (WGS) entry which is preliminary data.</text>
</comment>
<feature type="compositionally biased region" description="Basic and acidic residues" evidence="1">
    <location>
        <begin position="111"/>
        <end position="124"/>
    </location>
</feature>
<protein>
    <submittedName>
        <fullName evidence="2">Uncharacterized protein</fullName>
    </submittedName>
</protein>
<evidence type="ECO:0000313" key="2">
    <source>
        <dbReference type="EMBL" id="KAK5288816.1"/>
    </source>
</evidence>
<name>A0ABR0M6Z6_9PEZI</name>
<sequence>MARTARTTSGDSGKTLSGPARHDPLAAGPEAFFKQTSRASPNASESSDLNLPSERDFAHPENNNRPPTPQHEKRYRIRWVADFRRRHAAGHAARKLAKAPPGDAVAANPDLSRESIPEDAPRPTDHVFAHLKHGEEPAAEGQAPASRSVRRWLEDHFLQW</sequence>
<dbReference type="Proteomes" id="UP001357485">
    <property type="component" value="Unassembled WGS sequence"/>
</dbReference>
<feature type="region of interest" description="Disordered" evidence="1">
    <location>
        <begin position="90"/>
        <end position="124"/>
    </location>
</feature>